<dbReference type="OrthoDB" id="18172at10239"/>
<dbReference type="GO" id="GO:0016998">
    <property type="term" value="P:cell wall macromolecule catabolic process"/>
    <property type="evidence" value="ECO:0007669"/>
    <property type="project" value="InterPro"/>
</dbReference>
<protein>
    <recommendedName>
        <fullName evidence="3">Lysozyme</fullName>
        <ecNumber evidence="3">3.2.1.17</ecNumber>
    </recommendedName>
</protein>
<dbReference type="PANTHER" id="PTHR38107">
    <property type="match status" value="1"/>
</dbReference>
<dbReference type="InterPro" id="IPR051018">
    <property type="entry name" value="Bacteriophage_GH24"/>
</dbReference>
<dbReference type="Gene3D" id="1.10.530.40">
    <property type="match status" value="1"/>
</dbReference>
<dbReference type="GO" id="GO:0009253">
    <property type="term" value="P:peptidoglycan catabolic process"/>
    <property type="evidence" value="ECO:0007669"/>
    <property type="project" value="InterPro"/>
</dbReference>
<dbReference type="GO" id="GO:0042742">
    <property type="term" value="P:defense response to bacterium"/>
    <property type="evidence" value="ECO:0007669"/>
    <property type="project" value="UniProtKB-KW"/>
</dbReference>
<dbReference type="EC" id="3.2.1.17" evidence="3"/>
<name>A0A1B1PEE8_9CAUD</name>
<dbReference type="Proteomes" id="UP000204087">
    <property type="component" value="Segment"/>
</dbReference>
<evidence type="ECO:0000313" key="5">
    <source>
        <dbReference type="Proteomes" id="UP000204087"/>
    </source>
</evidence>
<accession>A0A1B1PEE8</accession>
<keyword evidence="3" id="KW-0326">Glycosidase</keyword>
<evidence type="ECO:0000256" key="2">
    <source>
        <dbReference type="ARBA" id="ARBA00022638"/>
    </source>
</evidence>
<evidence type="ECO:0000256" key="3">
    <source>
        <dbReference type="RuleBase" id="RU003788"/>
    </source>
</evidence>
<organism evidence="4 5">
    <name type="scientific">Pectobacterium phage PP16</name>
    <dbReference type="NCBI Taxonomy" id="1873958"/>
    <lineage>
        <taxon>Viruses</taxon>
        <taxon>Duplodnaviria</taxon>
        <taxon>Heunggongvirae</taxon>
        <taxon>Uroviricota</taxon>
        <taxon>Caudoviricetes</taxon>
        <taxon>Autographivirales</taxon>
        <taxon>Autoscriptoviridae</taxon>
        <taxon>Corkvirinae</taxon>
        <taxon>Kotilavirus</taxon>
        <taxon>Kotilavirus PP16</taxon>
    </lineage>
</organism>
<dbReference type="InterPro" id="IPR002196">
    <property type="entry name" value="Glyco_hydro_24"/>
</dbReference>
<dbReference type="GO" id="GO:0031640">
    <property type="term" value="P:killing of cells of another organism"/>
    <property type="evidence" value="ECO:0007669"/>
    <property type="project" value="UniProtKB-KW"/>
</dbReference>
<sequence length="204" mass="22493">MYYVSLKNKIAGALLGMTALGGGITAVVKHNEGYSETSYLDSAGVWTICYGETKDVKRGMRLTRGACDTQLTLSIQEHSKALQGLPESLPDVVVLGSIDMTYNVGIWGFSGSLVKRRLMAEDFAGAATAVLSWRYIHRTSATSPGIGWVAVPNSKDKWRFDCSQMIQGKRNRVCWGLWERRVWQSKAIGNQFKSVQEAVLALPK</sequence>
<dbReference type="InterPro" id="IPR023347">
    <property type="entry name" value="Lysozyme_dom_sf"/>
</dbReference>
<dbReference type="RefSeq" id="YP_009286826.2">
    <property type="nucleotide sequence ID" value="NC_031068.2"/>
</dbReference>
<dbReference type="Pfam" id="PF00959">
    <property type="entry name" value="Phage_lysozyme"/>
    <property type="match status" value="1"/>
</dbReference>
<dbReference type="GeneID" id="29066122"/>
<proteinExistence type="inferred from homology"/>
<gene>
    <name evidence="4" type="ORF">PP16_gp56</name>
</gene>
<keyword evidence="2 3" id="KW-0081">Bacteriolytic enzyme</keyword>
<keyword evidence="3" id="KW-0378">Hydrolase</keyword>
<reference evidence="4" key="1">
    <citation type="submission" date="2016-05" db="EMBL/GenBank/DDBJ databases">
        <authorList>
            <person name="Shneider M.M."/>
            <person name="Kabanova A.P."/>
            <person name="Vo T.N.H."/>
            <person name="Samarov N.I."/>
            <person name="Miroshnikov K.K."/>
            <person name="Korzhenkov A.A."/>
            <person name="Karandashov V.E."/>
            <person name="Toschakov S.V."/>
            <person name="Ignatov A.N."/>
            <person name="Miroshnikov K.A."/>
        </authorList>
    </citation>
    <scope>NUCLEOTIDE SEQUENCE [LARGE SCALE GENOMIC DNA]</scope>
</reference>
<evidence type="ECO:0000313" key="4">
    <source>
        <dbReference type="EMBL" id="ANT45352.2"/>
    </source>
</evidence>
<dbReference type="PANTHER" id="PTHR38107:SF3">
    <property type="entry name" value="LYSOZYME RRRD-RELATED"/>
    <property type="match status" value="1"/>
</dbReference>
<dbReference type="SUPFAM" id="SSF53955">
    <property type="entry name" value="Lysozyme-like"/>
    <property type="match status" value="1"/>
</dbReference>
<dbReference type="EMBL" id="KX278418">
    <property type="protein sequence ID" value="ANT45352.2"/>
    <property type="molecule type" value="Genomic_DNA"/>
</dbReference>
<comment type="catalytic activity">
    <reaction evidence="3">
        <text>Hydrolysis of (1-&gt;4)-beta-linkages between N-acetylmuramic acid and N-acetyl-D-glucosamine residues in a peptidoglycan and between N-acetyl-D-glucosamine residues in chitodextrins.</text>
        <dbReference type="EC" id="3.2.1.17"/>
    </reaction>
</comment>
<dbReference type="InterPro" id="IPR023346">
    <property type="entry name" value="Lysozyme-like_dom_sf"/>
</dbReference>
<keyword evidence="5" id="KW-1185">Reference proteome</keyword>
<dbReference type="KEGG" id="vg:29066122"/>
<dbReference type="GO" id="GO:0003796">
    <property type="term" value="F:lysozyme activity"/>
    <property type="evidence" value="ECO:0007669"/>
    <property type="project" value="UniProtKB-EC"/>
</dbReference>
<evidence type="ECO:0000256" key="1">
    <source>
        <dbReference type="ARBA" id="ARBA00022529"/>
    </source>
</evidence>
<comment type="similarity">
    <text evidence="3">Belongs to the glycosyl hydrolase 24 family.</text>
</comment>
<dbReference type="SMR" id="A0A1B1PEE8"/>
<keyword evidence="1 3" id="KW-0929">Antimicrobial</keyword>